<comment type="caution">
    <text evidence="2">The sequence shown here is derived from an EMBL/GenBank/DDBJ whole genome shotgun (WGS) entry which is preliminary data.</text>
</comment>
<feature type="domain" description="M23ase beta-sheet core" evidence="1">
    <location>
        <begin position="101"/>
        <end position="183"/>
    </location>
</feature>
<keyword evidence="2" id="KW-0378">Hydrolase</keyword>
<dbReference type="GO" id="GO:0016787">
    <property type="term" value="F:hydrolase activity"/>
    <property type="evidence" value="ECO:0007669"/>
    <property type="project" value="UniProtKB-KW"/>
</dbReference>
<protein>
    <submittedName>
        <fullName evidence="2">M23 family metallopeptidase</fullName>
        <ecNumber evidence="2">3.4.-.-</ecNumber>
    </submittedName>
</protein>
<proteinExistence type="predicted"/>
<evidence type="ECO:0000313" key="2">
    <source>
        <dbReference type="EMBL" id="MEL5996827.1"/>
    </source>
</evidence>
<reference evidence="2 3" key="1">
    <citation type="journal article" date="2018" name="Arch. Microbiol.">
        <title>Hymenobacter segetis sp. nov., isolated from soil.</title>
        <authorList>
            <person name="Ten L.N."/>
            <person name="Lim S.J."/>
            <person name="Kim B.O."/>
            <person name="Kang I.K."/>
            <person name="Jung H.Y."/>
        </authorList>
    </citation>
    <scope>NUCLEOTIDE SEQUENCE [LARGE SCALE GENOMIC DNA]</scope>
    <source>
        <strain evidence="2 3">S7-3-11</strain>
    </source>
</reference>
<organism evidence="2 3">
    <name type="scientific">Hymenobacter segetis</name>
    <dbReference type="NCBI Taxonomy" id="2025509"/>
    <lineage>
        <taxon>Bacteria</taxon>
        <taxon>Pseudomonadati</taxon>
        <taxon>Bacteroidota</taxon>
        <taxon>Cytophagia</taxon>
        <taxon>Cytophagales</taxon>
        <taxon>Hymenobacteraceae</taxon>
        <taxon>Hymenobacter</taxon>
    </lineage>
</organism>
<dbReference type="EC" id="3.4.-.-" evidence="2"/>
<name>A0ABU9M1A4_9BACT</name>
<keyword evidence="3" id="KW-1185">Reference proteome</keyword>
<evidence type="ECO:0000259" key="1">
    <source>
        <dbReference type="Pfam" id="PF01551"/>
    </source>
</evidence>
<dbReference type="EMBL" id="JBCEVZ010000100">
    <property type="protein sequence ID" value="MEL5996827.1"/>
    <property type="molecule type" value="Genomic_DNA"/>
</dbReference>
<sequence length="210" mass="23310">MPYTVALNAKLVHMTSSVVLPAKIVVYPGKQSVLLARLTPEPNQTSSFRYDCPYQIGAYTGLQPDTSYVYALPFKRRTGEQMPNCNTNNKDLPGNPHPYFFSLAKGTPIHASRAGIVASIRQDLKGNKGPKANYIIVYHADGSYAWYQNLKHESVAVRIGQQVAEGDLLSYYGGTKQNAGFYFTVEYPGAIYPIAVPAVFRVDDKIVRFH</sequence>
<dbReference type="Proteomes" id="UP001479606">
    <property type="component" value="Unassembled WGS sequence"/>
</dbReference>
<gene>
    <name evidence="2" type="ORF">AAFH49_21635</name>
</gene>
<dbReference type="CDD" id="cd12797">
    <property type="entry name" value="M23_peptidase"/>
    <property type="match status" value="1"/>
</dbReference>
<dbReference type="InterPro" id="IPR016047">
    <property type="entry name" value="M23ase_b-sheet_dom"/>
</dbReference>
<dbReference type="InterPro" id="IPR011055">
    <property type="entry name" value="Dup_hybrid_motif"/>
</dbReference>
<evidence type="ECO:0000313" key="3">
    <source>
        <dbReference type="Proteomes" id="UP001479606"/>
    </source>
</evidence>
<dbReference type="RefSeq" id="WP_342301484.1">
    <property type="nucleotide sequence ID" value="NZ_JBCEVZ010000100.1"/>
</dbReference>
<dbReference type="Gene3D" id="2.70.70.10">
    <property type="entry name" value="Glucose Permease (Domain IIA)"/>
    <property type="match status" value="1"/>
</dbReference>
<dbReference type="Pfam" id="PF01551">
    <property type="entry name" value="Peptidase_M23"/>
    <property type="match status" value="1"/>
</dbReference>
<dbReference type="SUPFAM" id="SSF51261">
    <property type="entry name" value="Duplicated hybrid motif"/>
    <property type="match status" value="1"/>
</dbReference>
<accession>A0ABU9M1A4</accession>